<feature type="region of interest" description="Disordered" evidence="15">
    <location>
        <begin position="367"/>
        <end position="398"/>
    </location>
</feature>
<feature type="compositionally biased region" description="Basic and acidic residues" evidence="15">
    <location>
        <begin position="762"/>
        <end position="775"/>
    </location>
</feature>
<feature type="region of interest" description="Disordered" evidence="15">
    <location>
        <begin position="1"/>
        <end position="87"/>
    </location>
</feature>
<feature type="region of interest" description="Disordered" evidence="15">
    <location>
        <begin position="561"/>
        <end position="594"/>
    </location>
</feature>
<gene>
    <name evidence="18" type="ORF">G2W53_008389</name>
</gene>
<evidence type="ECO:0000256" key="10">
    <source>
        <dbReference type="ARBA" id="ARBA00022833"/>
    </source>
</evidence>
<dbReference type="GO" id="GO:0016020">
    <property type="term" value="C:membrane"/>
    <property type="evidence" value="ECO:0007669"/>
    <property type="project" value="UniProtKB-SubCell"/>
</dbReference>
<dbReference type="EC" id="2.3.2.27" evidence="4"/>
<dbReference type="OrthoDB" id="8062037at2759"/>
<evidence type="ECO:0000256" key="16">
    <source>
        <dbReference type="SAM" id="Phobius"/>
    </source>
</evidence>
<comment type="catalytic activity">
    <reaction evidence="1">
        <text>S-ubiquitinyl-[E2 ubiquitin-conjugating enzyme]-L-cysteine + [acceptor protein]-L-lysine = [E2 ubiquitin-conjugating enzyme]-L-cysteine + N(6)-ubiquitinyl-[acceptor protein]-L-lysine.</text>
        <dbReference type="EC" id="2.3.2.27"/>
    </reaction>
</comment>
<sequence length="792" mass="85682">MEAAPTMMMINGSRISPEPPVPSQSQAAPAPVPPTDAAATAVLTRGSEGQSEASDNGVVFEGIWSSKRGRRGDDDEEASSSNMPPGYSGYTTVNAKTYYSLPQAPPPPRGTRPPRRRRLRCSIDQCPLLLFVVAKGPDFATSSADCAVCLGELEDRDKVWFLPRCRHVFHPDCIDGWLCLRLTCPVCHTRLIAVEPGMSSPPSQPEDPAAMATWRSGTTIILPLGQGLRDMKTSFSMMVVGFILALFTMGLFWIYYRQCYNLLLAAMSAAATRGNTAPAAASASTAASRRRQEAIDQCPLLLFAAAKGPDFATSSVDCTVCLGELEDREKVQFLPRCRHVFHPDCIDEWLRLRLTCPVCCTRLIATEPGTSSPPPQPEDPAADGDMEGGSLPTEEASGHSLVMAREDETSGTTIILPLGQGLRDMKTSFSMMVVGFILALFTMGLFWIFYRQCYNLLLAATSAAAATRGNTAPTAALSTAASRRRQEAIDQCPLLLFAAAKGPDFATSSVDCAVCLGELEDRDKVRFLPRCQHVFHPDCIDRWLRLRLTCPVCRTRLIAAEPGTSSPPPQPEDPVVAGDVEGGSPPTEEASGHSLVMAREDETSGTTIILLLGQGLRDMKTSFSMMVVSFILALFTMGLFWIYYRQCYNLLLVATGAAAATRGNTAPAAAKRLSTSAPSSCLPRRRDRISPRRLWTAPCAWATRLPSELHRQVVAPSTHLSRLSHSPDRRRARNDLSPAAAGDVEGGSLPTEEASGHSVVMAREDETVGDQIRENDSDDDDDKASSSNIPPV</sequence>
<evidence type="ECO:0000256" key="13">
    <source>
        <dbReference type="ARBA" id="ARBA00024209"/>
    </source>
</evidence>
<evidence type="ECO:0000256" key="1">
    <source>
        <dbReference type="ARBA" id="ARBA00000900"/>
    </source>
</evidence>
<reference evidence="18" key="1">
    <citation type="submission" date="2020-09" db="EMBL/GenBank/DDBJ databases">
        <title>Genome-Enabled Discovery of Anthraquinone Biosynthesis in Senna tora.</title>
        <authorList>
            <person name="Kang S.-H."/>
            <person name="Pandey R.P."/>
            <person name="Lee C.-M."/>
            <person name="Sim J.-S."/>
            <person name="Jeong J.-T."/>
            <person name="Choi B.-S."/>
            <person name="Jung M."/>
            <person name="Ginzburg D."/>
            <person name="Zhao K."/>
            <person name="Won S.Y."/>
            <person name="Oh T.-J."/>
            <person name="Yu Y."/>
            <person name="Kim N.-H."/>
            <person name="Lee O.R."/>
            <person name="Lee T.-H."/>
            <person name="Bashyal P."/>
            <person name="Kim T.-S."/>
            <person name="Lee W.-H."/>
            <person name="Kawkins C."/>
            <person name="Kim C.-K."/>
            <person name="Kim J.S."/>
            <person name="Ahn B.O."/>
            <person name="Rhee S.Y."/>
            <person name="Sohng J.K."/>
        </authorList>
    </citation>
    <scope>NUCLEOTIDE SEQUENCE</scope>
    <source>
        <tissue evidence="18">Leaf</tissue>
    </source>
</reference>
<dbReference type="GO" id="GO:0008270">
    <property type="term" value="F:zinc ion binding"/>
    <property type="evidence" value="ECO:0007669"/>
    <property type="project" value="UniProtKB-KW"/>
</dbReference>
<evidence type="ECO:0000256" key="3">
    <source>
        <dbReference type="ARBA" id="ARBA00004906"/>
    </source>
</evidence>
<dbReference type="InterPro" id="IPR013083">
    <property type="entry name" value="Znf_RING/FYVE/PHD"/>
</dbReference>
<dbReference type="GO" id="GO:0061630">
    <property type="term" value="F:ubiquitin protein ligase activity"/>
    <property type="evidence" value="ECO:0007669"/>
    <property type="project" value="UniProtKB-EC"/>
</dbReference>
<dbReference type="Gene3D" id="3.30.40.10">
    <property type="entry name" value="Zinc/RING finger domain, C3HC4 (zinc finger)"/>
    <property type="match status" value="3"/>
</dbReference>
<dbReference type="InterPro" id="IPR053238">
    <property type="entry name" value="RING-H2_zinc_finger"/>
</dbReference>
<evidence type="ECO:0000256" key="8">
    <source>
        <dbReference type="ARBA" id="ARBA00022771"/>
    </source>
</evidence>
<evidence type="ECO:0000256" key="9">
    <source>
        <dbReference type="ARBA" id="ARBA00022786"/>
    </source>
</evidence>
<evidence type="ECO:0000256" key="6">
    <source>
        <dbReference type="ARBA" id="ARBA00022692"/>
    </source>
</evidence>
<comment type="similarity">
    <text evidence="13">Belongs to the RING-type zinc finger family. ATL subfamily.</text>
</comment>
<dbReference type="Pfam" id="PF17123">
    <property type="entry name" value="zf-RING_11"/>
    <property type="match status" value="1"/>
</dbReference>
<dbReference type="PROSITE" id="PS50089">
    <property type="entry name" value="ZF_RING_2"/>
    <property type="match status" value="3"/>
</dbReference>
<dbReference type="PANTHER" id="PTHR14155:SF627">
    <property type="entry name" value="OS06G0192800 PROTEIN"/>
    <property type="match status" value="1"/>
</dbReference>
<feature type="compositionally biased region" description="Low complexity" evidence="15">
    <location>
        <begin position="23"/>
        <end position="42"/>
    </location>
</feature>
<evidence type="ECO:0000256" key="7">
    <source>
        <dbReference type="ARBA" id="ARBA00022723"/>
    </source>
</evidence>
<dbReference type="SMART" id="SM00184">
    <property type="entry name" value="RING"/>
    <property type="match status" value="3"/>
</dbReference>
<evidence type="ECO:0000256" key="15">
    <source>
        <dbReference type="SAM" id="MobiDB-lite"/>
    </source>
</evidence>
<feature type="transmembrane region" description="Helical" evidence="16">
    <location>
        <begin position="235"/>
        <end position="256"/>
    </location>
</feature>
<evidence type="ECO:0000313" key="19">
    <source>
        <dbReference type="Proteomes" id="UP000634136"/>
    </source>
</evidence>
<keyword evidence="7" id="KW-0479">Metal-binding</keyword>
<dbReference type="InterPro" id="IPR001841">
    <property type="entry name" value="Znf_RING"/>
</dbReference>
<evidence type="ECO:0000256" key="11">
    <source>
        <dbReference type="ARBA" id="ARBA00022989"/>
    </source>
</evidence>
<comment type="subcellular location">
    <subcellularLocation>
        <location evidence="2">Membrane</location>
        <topology evidence="2">Single-pass membrane protein</topology>
    </subcellularLocation>
</comment>
<feature type="transmembrane region" description="Helical" evidence="16">
    <location>
        <begin position="429"/>
        <end position="450"/>
    </location>
</feature>
<keyword evidence="6 16" id="KW-0812">Transmembrane</keyword>
<keyword evidence="10" id="KW-0862">Zinc</keyword>
<comment type="pathway">
    <text evidence="3">Protein modification; protein ubiquitination.</text>
</comment>
<feature type="region of interest" description="Disordered" evidence="15">
    <location>
        <begin position="716"/>
        <end position="792"/>
    </location>
</feature>
<proteinExistence type="inferred from homology"/>
<dbReference type="Proteomes" id="UP000634136">
    <property type="component" value="Unassembled WGS sequence"/>
</dbReference>
<feature type="domain" description="RING-type" evidence="17">
    <location>
        <begin position="318"/>
        <end position="359"/>
    </location>
</feature>
<dbReference type="EMBL" id="JAAIUW010000003">
    <property type="protein sequence ID" value="KAF7839907.1"/>
    <property type="molecule type" value="Genomic_DNA"/>
</dbReference>
<evidence type="ECO:0000259" key="17">
    <source>
        <dbReference type="PROSITE" id="PS50089"/>
    </source>
</evidence>
<dbReference type="Pfam" id="PF13639">
    <property type="entry name" value="zf-RING_2"/>
    <property type="match status" value="2"/>
</dbReference>
<evidence type="ECO:0000256" key="5">
    <source>
        <dbReference type="ARBA" id="ARBA00022679"/>
    </source>
</evidence>
<keyword evidence="5" id="KW-0808">Transferase</keyword>
<dbReference type="CDD" id="cd16461">
    <property type="entry name" value="RING-H2_EL5-like"/>
    <property type="match status" value="2"/>
</dbReference>
<evidence type="ECO:0000313" key="18">
    <source>
        <dbReference type="EMBL" id="KAF7839907.1"/>
    </source>
</evidence>
<feature type="transmembrane region" description="Helical" evidence="16">
    <location>
        <begin position="623"/>
        <end position="644"/>
    </location>
</feature>
<keyword evidence="12 16" id="KW-0472">Membrane</keyword>
<dbReference type="SUPFAM" id="SSF57850">
    <property type="entry name" value="RING/U-box"/>
    <property type="match status" value="3"/>
</dbReference>
<accession>A0A834X8L3</accession>
<dbReference type="AlphaFoldDB" id="A0A834X8L3"/>
<keyword evidence="11 16" id="KW-1133">Transmembrane helix</keyword>
<evidence type="ECO:0000256" key="12">
    <source>
        <dbReference type="ARBA" id="ARBA00023136"/>
    </source>
</evidence>
<organism evidence="18 19">
    <name type="scientific">Senna tora</name>
    <dbReference type="NCBI Taxonomy" id="362788"/>
    <lineage>
        <taxon>Eukaryota</taxon>
        <taxon>Viridiplantae</taxon>
        <taxon>Streptophyta</taxon>
        <taxon>Embryophyta</taxon>
        <taxon>Tracheophyta</taxon>
        <taxon>Spermatophyta</taxon>
        <taxon>Magnoliopsida</taxon>
        <taxon>eudicotyledons</taxon>
        <taxon>Gunneridae</taxon>
        <taxon>Pentapetalae</taxon>
        <taxon>rosids</taxon>
        <taxon>fabids</taxon>
        <taxon>Fabales</taxon>
        <taxon>Fabaceae</taxon>
        <taxon>Caesalpinioideae</taxon>
        <taxon>Cassia clade</taxon>
        <taxon>Senna</taxon>
    </lineage>
</organism>
<dbReference type="FunFam" id="3.30.40.10:FF:000187">
    <property type="entry name" value="E3 ubiquitin-protein ligase ATL6"/>
    <property type="match status" value="1"/>
</dbReference>
<evidence type="ECO:0000256" key="2">
    <source>
        <dbReference type="ARBA" id="ARBA00004167"/>
    </source>
</evidence>
<protein>
    <recommendedName>
        <fullName evidence="4">RING-type E3 ubiquitin transferase</fullName>
        <ecNumber evidence="4">2.3.2.27</ecNumber>
    </recommendedName>
</protein>
<evidence type="ECO:0000256" key="4">
    <source>
        <dbReference type="ARBA" id="ARBA00012483"/>
    </source>
</evidence>
<dbReference type="PANTHER" id="PTHR14155">
    <property type="entry name" value="RING FINGER DOMAIN-CONTAINING"/>
    <property type="match status" value="1"/>
</dbReference>
<keyword evidence="8 14" id="KW-0863">Zinc-finger</keyword>
<keyword evidence="19" id="KW-1185">Reference proteome</keyword>
<evidence type="ECO:0000256" key="14">
    <source>
        <dbReference type="PROSITE-ProRule" id="PRU00175"/>
    </source>
</evidence>
<feature type="domain" description="RING-type" evidence="17">
    <location>
        <begin position="512"/>
        <end position="554"/>
    </location>
</feature>
<comment type="caution">
    <text evidence="18">The sequence shown here is derived from an EMBL/GenBank/DDBJ whole genome shotgun (WGS) entry which is preliminary data.</text>
</comment>
<name>A0A834X8L3_9FABA</name>
<keyword evidence="9" id="KW-0833">Ubl conjugation pathway</keyword>
<feature type="domain" description="RING-type" evidence="17">
    <location>
        <begin position="146"/>
        <end position="188"/>
    </location>
</feature>